<dbReference type="Proteomes" id="UP000001064">
    <property type="component" value="Unassembled WGS sequence"/>
</dbReference>
<evidence type="ECO:0000313" key="1">
    <source>
        <dbReference type="EMBL" id="EGC38999.1"/>
    </source>
</evidence>
<reference evidence="2" key="1">
    <citation type="journal article" date="2011" name="Genome Biol.">
        <title>Comparative genomics of the social amoebae Dictyostelium discoideum and Dictyostelium purpureum.</title>
        <authorList>
            <consortium name="US DOE Joint Genome Institute (JGI-PGF)"/>
            <person name="Sucgang R."/>
            <person name="Kuo A."/>
            <person name="Tian X."/>
            <person name="Salerno W."/>
            <person name="Parikh A."/>
            <person name="Feasley C.L."/>
            <person name="Dalin E."/>
            <person name="Tu H."/>
            <person name="Huang E."/>
            <person name="Barry K."/>
            <person name="Lindquist E."/>
            <person name="Shapiro H."/>
            <person name="Bruce D."/>
            <person name="Schmutz J."/>
            <person name="Salamov A."/>
            <person name="Fey P."/>
            <person name="Gaudet P."/>
            <person name="Anjard C."/>
            <person name="Babu M.M."/>
            <person name="Basu S."/>
            <person name="Bushmanova Y."/>
            <person name="van der Wel H."/>
            <person name="Katoh-Kurasawa M."/>
            <person name="Dinh C."/>
            <person name="Coutinho P.M."/>
            <person name="Saito T."/>
            <person name="Elias M."/>
            <person name="Schaap P."/>
            <person name="Kay R.R."/>
            <person name="Henrissat B."/>
            <person name="Eichinger L."/>
            <person name="Rivero F."/>
            <person name="Putnam N.H."/>
            <person name="West C.M."/>
            <person name="Loomis W.F."/>
            <person name="Chisholm R.L."/>
            <person name="Shaulsky G."/>
            <person name="Strassmann J.E."/>
            <person name="Queller D.C."/>
            <person name="Kuspa A."/>
            <person name="Grigoriev I.V."/>
        </authorList>
    </citation>
    <scope>NUCLEOTIDE SEQUENCE [LARGE SCALE GENOMIC DNA]</scope>
    <source>
        <strain evidence="2">QSDP1</strain>
    </source>
</reference>
<sequence>NYHNFANAKCFPMRGVSPNIIIDCDKDSIVTFKSILNNYRYSYQTIYDDGHNFFYPHLFKSRLYDQSFNGGEVIRFQPEISFFNEFIPNQGGDMFVRGCFLFDYEMKTKPLEIFYGDIATYRMLNDTIVYPKYYGRDIYSIYINPGCNAFIKVIDPRTNKILTETNYLN</sequence>
<feature type="non-terminal residue" evidence="1">
    <location>
        <position position="169"/>
    </location>
</feature>
<dbReference type="eggNOG" id="ENOG502RI7D">
    <property type="taxonomic scope" value="Eukaryota"/>
</dbReference>
<feature type="non-terminal residue" evidence="1">
    <location>
        <position position="1"/>
    </location>
</feature>
<gene>
    <name evidence="1" type="ORF">DICPUDRAFT_21561</name>
</gene>
<organism evidence="1 2">
    <name type="scientific">Dictyostelium purpureum</name>
    <name type="common">Slime mold</name>
    <dbReference type="NCBI Taxonomy" id="5786"/>
    <lineage>
        <taxon>Eukaryota</taxon>
        <taxon>Amoebozoa</taxon>
        <taxon>Evosea</taxon>
        <taxon>Eumycetozoa</taxon>
        <taxon>Dictyostelia</taxon>
        <taxon>Dictyosteliales</taxon>
        <taxon>Dictyosteliaceae</taxon>
        <taxon>Dictyostelium</taxon>
    </lineage>
</organism>
<dbReference type="AlphaFoldDB" id="F0ZAM0"/>
<keyword evidence="2" id="KW-1185">Reference proteome</keyword>
<dbReference type="OMA" id="ANAKCFP"/>
<dbReference type="InParanoid" id="F0ZAM0"/>
<dbReference type="OrthoDB" id="10485269at2759"/>
<dbReference type="KEGG" id="dpp:DICPUDRAFT_21561"/>
<proteinExistence type="predicted"/>
<dbReference type="VEuPathDB" id="AmoebaDB:DICPUDRAFT_21561"/>
<protein>
    <submittedName>
        <fullName evidence="1">Uncharacterized protein</fullName>
    </submittedName>
</protein>
<accession>F0ZAM0</accession>
<dbReference type="RefSeq" id="XP_003284452.1">
    <property type="nucleotide sequence ID" value="XM_003284404.1"/>
</dbReference>
<evidence type="ECO:0000313" key="2">
    <source>
        <dbReference type="Proteomes" id="UP000001064"/>
    </source>
</evidence>
<dbReference type="EMBL" id="GL870965">
    <property type="protein sequence ID" value="EGC38999.1"/>
    <property type="molecule type" value="Genomic_DNA"/>
</dbReference>
<dbReference type="FunCoup" id="F0ZAM0">
    <property type="interactions" value="937"/>
</dbReference>
<name>F0ZAM0_DICPU</name>
<dbReference type="GeneID" id="10506201"/>